<evidence type="ECO:0000313" key="2">
    <source>
        <dbReference type="Proteomes" id="UP001172680"/>
    </source>
</evidence>
<gene>
    <name evidence="1" type="ORF">H2199_006397</name>
</gene>
<organism evidence="1 2">
    <name type="scientific">Coniosporium tulheliwenetii</name>
    <dbReference type="NCBI Taxonomy" id="3383036"/>
    <lineage>
        <taxon>Eukaryota</taxon>
        <taxon>Fungi</taxon>
        <taxon>Dikarya</taxon>
        <taxon>Ascomycota</taxon>
        <taxon>Pezizomycotina</taxon>
        <taxon>Dothideomycetes</taxon>
        <taxon>Dothideomycetes incertae sedis</taxon>
        <taxon>Coniosporium</taxon>
    </lineage>
</organism>
<keyword evidence="2" id="KW-1185">Reference proteome</keyword>
<accession>A0ACC2YVV3</accession>
<proteinExistence type="predicted"/>
<comment type="caution">
    <text evidence="1">The sequence shown here is derived from an EMBL/GenBank/DDBJ whole genome shotgun (WGS) entry which is preliminary data.</text>
</comment>
<dbReference type="EMBL" id="JAPDRP010000019">
    <property type="protein sequence ID" value="KAJ9639364.1"/>
    <property type="molecule type" value="Genomic_DNA"/>
</dbReference>
<protein>
    <submittedName>
        <fullName evidence="1">Uncharacterized protein</fullName>
    </submittedName>
</protein>
<reference evidence="1" key="1">
    <citation type="submission" date="2022-10" db="EMBL/GenBank/DDBJ databases">
        <title>Culturing micro-colonial fungi from biological soil crusts in the Mojave desert and describing Neophaeococcomyces mojavensis, and introducing the new genera and species Taxawa tesnikishii.</title>
        <authorList>
            <person name="Kurbessoian T."/>
            <person name="Stajich J.E."/>
        </authorList>
    </citation>
    <scope>NUCLEOTIDE SEQUENCE</scope>
    <source>
        <strain evidence="1">JES_115</strain>
    </source>
</reference>
<name>A0ACC2YVV3_9PEZI</name>
<dbReference type="Proteomes" id="UP001172680">
    <property type="component" value="Unassembled WGS sequence"/>
</dbReference>
<evidence type="ECO:0000313" key="1">
    <source>
        <dbReference type="EMBL" id="KAJ9639364.1"/>
    </source>
</evidence>
<sequence length="261" mass="29307">MNDEISALSDPVCCWMLCKLNVHAKLLTRETSGPGVTIDYSRSVAEVYKGVVRHIVEKTGQLDVLRACQNPERRNGLPSWAPDWSTKRTNGPIQNPDQWGHLHFASGPMVLINWSNKAPDDDTLVVGGICMDSILEVAAAHTYGVDWDWLKLQWKSLAVRVVFKLRDGTMTRPGDVAPAEGDHFYITEETMADAFFRTVTFGRVEMVTEDTVKNTMRVELARIGAIETGVSSSPRWDTWVLGQPRRSLTIRLWSCMVLMCP</sequence>